<gene>
    <name evidence="3" type="ORF">F0L68_07905</name>
</gene>
<dbReference type="PANTHER" id="PTHR43677:SF4">
    <property type="entry name" value="QUINONE OXIDOREDUCTASE-LIKE PROTEIN 2"/>
    <property type="match status" value="1"/>
</dbReference>
<comment type="caution">
    <text evidence="3">The sequence shown here is derived from an EMBL/GenBank/DDBJ whole genome shotgun (WGS) entry which is preliminary data.</text>
</comment>
<reference evidence="3 4" key="2">
    <citation type="submission" date="2019-09" db="EMBL/GenBank/DDBJ databases">
        <authorList>
            <person name="Jin C."/>
        </authorList>
    </citation>
    <scope>NUCLEOTIDE SEQUENCE [LARGE SCALE GENOMIC DNA]</scope>
    <source>
        <strain evidence="3 4">AN110305</strain>
    </source>
</reference>
<evidence type="ECO:0000313" key="4">
    <source>
        <dbReference type="Proteomes" id="UP000323454"/>
    </source>
</evidence>
<dbReference type="OrthoDB" id="3813297at2"/>
<protein>
    <submittedName>
        <fullName evidence="3">Zinc-binding dehydrogenase</fullName>
    </submittedName>
</protein>
<reference evidence="3 4" key="1">
    <citation type="submission" date="2019-09" db="EMBL/GenBank/DDBJ databases">
        <title>Goodfellowia gen. nov., a new genus of the Pseudonocardineae related to Actinoalloteichus, containing Goodfellowia coeruleoviolacea gen. nov., comb. nov. gen. nov., comb. nov.</title>
        <authorList>
            <person name="Labeda D."/>
        </authorList>
    </citation>
    <scope>NUCLEOTIDE SEQUENCE [LARGE SCALE GENOMIC DNA]</scope>
    <source>
        <strain evidence="3 4">AN110305</strain>
    </source>
</reference>
<dbReference type="Pfam" id="PF08240">
    <property type="entry name" value="ADH_N"/>
    <property type="match status" value="1"/>
</dbReference>
<dbReference type="PANTHER" id="PTHR43677">
    <property type="entry name" value="SHORT-CHAIN DEHYDROGENASE/REDUCTASE"/>
    <property type="match status" value="1"/>
</dbReference>
<dbReference type="SMART" id="SM00829">
    <property type="entry name" value="PKS_ER"/>
    <property type="match status" value="1"/>
</dbReference>
<dbReference type="Pfam" id="PF13602">
    <property type="entry name" value="ADH_zinc_N_2"/>
    <property type="match status" value="1"/>
</dbReference>
<dbReference type="AlphaFoldDB" id="A0A5B2XMZ5"/>
<name>A0A5B2XMZ5_9PSEU</name>
<proteinExistence type="predicted"/>
<accession>A0A5B2XMZ5</accession>
<feature type="region of interest" description="Disordered" evidence="1">
    <location>
        <begin position="1"/>
        <end position="26"/>
    </location>
</feature>
<feature type="domain" description="Enoyl reductase (ER)" evidence="2">
    <location>
        <begin position="9"/>
        <end position="300"/>
    </location>
</feature>
<sequence length="303" mass="30800">MRALLVDHNSPASLRLGEAPDPEPGRDQALVEVSSVSLNRGELGMVASPDHPAGSIAGWDAAGVVIRAAEDGSGPAVGTRVVTFDWSGAWATLRAVRTNDLAVVPDELDLGLASALPVAAGTALQALRRFGSIAGRRVLVTGASGGVGRYAVQLAALAGAHVVASVGSEARGAGLAELGAAEVVVGLDSVREPVFGALDLIGGPTLATAHGLLAVGSTVLSIGAASGESTVFPPYSTVGVLRRLESFRLADGIGEDLAYLVSLLAAGRLDPQVDWRGSWTRVAEAADELISRRVLGKVVLDLD</sequence>
<dbReference type="GO" id="GO:0016491">
    <property type="term" value="F:oxidoreductase activity"/>
    <property type="evidence" value="ECO:0007669"/>
    <property type="project" value="InterPro"/>
</dbReference>
<dbReference type="SUPFAM" id="SSF50129">
    <property type="entry name" value="GroES-like"/>
    <property type="match status" value="1"/>
</dbReference>
<dbReference type="RefSeq" id="WP_149848817.1">
    <property type="nucleotide sequence ID" value="NZ_VUOB01000011.1"/>
</dbReference>
<dbReference type="Gene3D" id="3.40.50.720">
    <property type="entry name" value="NAD(P)-binding Rossmann-like Domain"/>
    <property type="match status" value="1"/>
</dbReference>
<dbReference type="EMBL" id="VUOB01000011">
    <property type="protein sequence ID" value="KAA2264334.1"/>
    <property type="molecule type" value="Genomic_DNA"/>
</dbReference>
<dbReference type="Proteomes" id="UP000323454">
    <property type="component" value="Unassembled WGS sequence"/>
</dbReference>
<dbReference type="SUPFAM" id="SSF51735">
    <property type="entry name" value="NAD(P)-binding Rossmann-fold domains"/>
    <property type="match status" value="1"/>
</dbReference>
<dbReference type="InterPro" id="IPR011032">
    <property type="entry name" value="GroES-like_sf"/>
</dbReference>
<organism evidence="3 4">
    <name type="scientific">Solihabitans fulvus</name>
    <dbReference type="NCBI Taxonomy" id="1892852"/>
    <lineage>
        <taxon>Bacteria</taxon>
        <taxon>Bacillati</taxon>
        <taxon>Actinomycetota</taxon>
        <taxon>Actinomycetes</taxon>
        <taxon>Pseudonocardiales</taxon>
        <taxon>Pseudonocardiaceae</taxon>
        <taxon>Solihabitans</taxon>
    </lineage>
</organism>
<evidence type="ECO:0000256" key="1">
    <source>
        <dbReference type="SAM" id="MobiDB-lite"/>
    </source>
</evidence>
<dbReference type="CDD" id="cd08270">
    <property type="entry name" value="MDR4"/>
    <property type="match status" value="1"/>
</dbReference>
<dbReference type="InterPro" id="IPR051397">
    <property type="entry name" value="Zn-ADH-like_protein"/>
</dbReference>
<dbReference type="InterPro" id="IPR013154">
    <property type="entry name" value="ADH-like_N"/>
</dbReference>
<dbReference type="Gene3D" id="3.90.180.10">
    <property type="entry name" value="Medium-chain alcohol dehydrogenases, catalytic domain"/>
    <property type="match status" value="1"/>
</dbReference>
<evidence type="ECO:0000259" key="2">
    <source>
        <dbReference type="SMART" id="SM00829"/>
    </source>
</evidence>
<evidence type="ECO:0000313" key="3">
    <source>
        <dbReference type="EMBL" id="KAA2264334.1"/>
    </source>
</evidence>
<dbReference type="InterPro" id="IPR036291">
    <property type="entry name" value="NAD(P)-bd_dom_sf"/>
</dbReference>
<dbReference type="InterPro" id="IPR020843">
    <property type="entry name" value="ER"/>
</dbReference>
<keyword evidence="4" id="KW-1185">Reference proteome</keyword>